<accession>A0A9P7V0P2</accession>
<dbReference type="EMBL" id="CM032181">
    <property type="protein sequence ID" value="KAG7098118.1"/>
    <property type="molecule type" value="Genomic_DNA"/>
</dbReference>
<organism evidence="2 3">
    <name type="scientific">Marasmius oreades</name>
    <name type="common">fairy-ring Marasmius</name>
    <dbReference type="NCBI Taxonomy" id="181124"/>
    <lineage>
        <taxon>Eukaryota</taxon>
        <taxon>Fungi</taxon>
        <taxon>Dikarya</taxon>
        <taxon>Basidiomycota</taxon>
        <taxon>Agaricomycotina</taxon>
        <taxon>Agaricomycetes</taxon>
        <taxon>Agaricomycetidae</taxon>
        <taxon>Agaricales</taxon>
        <taxon>Marasmiineae</taxon>
        <taxon>Marasmiaceae</taxon>
        <taxon>Marasmius</taxon>
    </lineage>
</organism>
<evidence type="ECO:0000256" key="1">
    <source>
        <dbReference type="SAM" id="SignalP"/>
    </source>
</evidence>
<evidence type="ECO:0000313" key="3">
    <source>
        <dbReference type="Proteomes" id="UP001049176"/>
    </source>
</evidence>
<reference evidence="2" key="1">
    <citation type="journal article" date="2021" name="Genome Biol. Evol.">
        <title>The assembled and annotated genome of the fairy-ring fungus Marasmius oreades.</title>
        <authorList>
            <person name="Hiltunen M."/>
            <person name="Ament-Velasquez S.L."/>
            <person name="Johannesson H."/>
        </authorList>
    </citation>
    <scope>NUCLEOTIDE SEQUENCE</scope>
    <source>
        <strain evidence="2">03SP1</strain>
    </source>
</reference>
<dbReference type="KEGG" id="more:E1B28_000090"/>
<dbReference type="AlphaFoldDB" id="A0A9P7V0P2"/>
<name>A0A9P7V0P2_9AGAR</name>
<sequence>MIASRCSVFSLMSAFVLLPVTMPLLAASKAIDLRSPSLVVTRAASPGLSLNGDDVSGKAAFSPNAGLNKGNLTAQSSEAGEPFECTLSVTSASGAFEFYPRYPWDINTIDWTGGGEASCTIPMVSISFNLFAVSPDGRQHPIATGECFECANLIATNTNYKCTQGFDECDGDWKVGYEVVFEVAPPNLFNTEWGSCVAEGVVGTCTQTVDVGTAPKYNLVLPEGFTNAPLLTPEAIVNIRNDHFIGPDGTVGDPSKGVFDSSKTDADLQWILEQGMKDPAPWGPATAPTYRLKHWGLSGQGQKSLNSPPFNSDGMDLVIDNGGNVITMYPT</sequence>
<evidence type="ECO:0000313" key="2">
    <source>
        <dbReference type="EMBL" id="KAG7098118.1"/>
    </source>
</evidence>
<dbReference type="GeneID" id="66069166"/>
<gene>
    <name evidence="2" type="ORF">E1B28_000090</name>
</gene>
<dbReference type="RefSeq" id="XP_043014588.1">
    <property type="nucleotide sequence ID" value="XM_043145889.1"/>
</dbReference>
<feature type="signal peptide" evidence="1">
    <location>
        <begin position="1"/>
        <end position="26"/>
    </location>
</feature>
<proteinExistence type="predicted"/>
<keyword evidence="3" id="KW-1185">Reference proteome</keyword>
<keyword evidence="1" id="KW-0732">Signal</keyword>
<dbReference type="Proteomes" id="UP001049176">
    <property type="component" value="Chromosome 1"/>
</dbReference>
<protein>
    <submittedName>
        <fullName evidence="2">Uncharacterized protein</fullName>
    </submittedName>
</protein>
<dbReference type="OrthoDB" id="3034371at2759"/>
<comment type="caution">
    <text evidence="2">The sequence shown here is derived from an EMBL/GenBank/DDBJ whole genome shotgun (WGS) entry which is preliminary data.</text>
</comment>
<feature type="chain" id="PRO_5040120964" evidence="1">
    <location>
        <begin position="27"/>
        <end position="331"/>
    </location>
</feature>